<dbReference type="AlphaFoldDB" id="A0A232F5J0"/>
<dbReference type="InterPro" id="IPR001494">
    <property type="entry name" value="Importin-beta_N"/>
</dbReference>
<keyword evidence="3" id="KW-0539">Nucleus</keyword>
<evidence type="ECO:0000256" key="1">
    <source>
        <dbReference type="ARBA" id="ARBA00004123"/>
    </source>
</evidence>
<gene>
    <name evidence="5" type="ORF">TSAR_016911</name>
</gene>
<dbReference type="Pfam" id="PF13843">
    <property type="entry name" value="DDE_Tnp_1_7"/>
    <property type="match status" value="1"/>
</dbReference>
<evidence type="ECO:0000313" key="5">
    <source>
        <dbReference type="EMBL" id="OXU25748.1"/>
    </source>
</evidence>
<dbReference type="STRING" id="543379.A0A232F5J0"/>
<accession>A0A232F5J0</accession>
<evidence type="ECO:0000256" key="2">
    <source>
        <dbReference type="ARBA" id="ARBA00022448"/>
    </source>
</evidence>
<dbReference type="PANTHER" id="PTHR10997:SF7">
    <property type="entry name" value="IMPORTIN-11"/>
    <property type="match status" value="1"/>
</dbReference>
<dbReference type="GO" id="GO:0031267">
    <property type="term" value="F:small GTPase binding"/>
    <property type="evidence" value="ECO:0007669"/>
    <property type="project" value="InterPro"/>
</dbReference>
<dbReference type="SUPFAM" id="SSF48371">
    <property type="entry name" value="ARM repeat"/>
    <property type="match status" value="1"/>
</dbReference>
<sequence>MQLFFSNIFSNETLTVNVRWIAVLYFKNGVDKYWRKNAPGEIAADEKAYLRQGLISNFNEPVNQLSVQLAVIIGKIARYDCPKEWASLVPTLLEVIKDNNSLRQHRALLTFHHVVKALASKRLATDQRLFQELTVNVFTYILNIWNTYTESFFALLSRGVSDNDVQDSIEKALLSLRILRKLIIYGIKRPSENANAMIFLKLIFERANVSLNCNFDLYCGKNSTIGDKLAKCALGTRVVMNLLDNFFSTLTFRKVGLYHLYMDNYFTSLDLFVHLRKMGLRSTGTIRENRIKEKNYIDKKSTRGTYATKHDQKSGMNLITIIDSKPISIISTASGVTPLLPSKRYSKEVKSKIDIPFPNAFHLYNRFMGGVDVHDGHCNDVMPCIRSKKWTWVITSGRCHQCRRSLLSKICEKFIIHLTKVLLEVQEIHPFCYIDMIPISLEFTVYYCFTEAGQELSFERFNIQCLNLIKKILQSNDYKPGKAIE</sequence>
<dbReference type="Pfam" id="PF03810">
    <property type="entry name" value="IBN_N"/>
    <property type="match status" value="1"/>
</dbReference>
<comment type="caution">
    <text evidence="5">The sequence shown here is derived from an EMBL/GenBank/DDBJ whole genome shotgun (WGS) entry which is preliminary data.</text>
</comment>
<dbReference type="GO" id="GO:0006606">
    <property type="term" value="P:protein import into nucleus"/>
    <property type="evidence" value="ECO:0007669"/>
    <property type="project" value="TreeGrafter"/>
</dbReference>
<dbReference type="PROSITE" id="PS50166">
    <property type="entry name" value="IMPORTIN_B_NT"/>
    <property type="match status" value="1"/>
</dbReference>
<dbReference type="Proteomes" id="UP000215335">
    <property type="component" value="Unassembled WGS sequence"/>
</dbReference>
<feature type="domain" description="Importin N-terminal" evidence="4">
    <location>
        <begin position="1"/>
        <end position="60"/>
    </location>
</feature>
<comment type="subcellular location">
    <subcellularLocation>
        <location evidence="1">Nucleus</location>
    </subcellularLocation>
</comment>
<dbReference type="Gene3D" id="1.25.10.10">
    <property type="entry name" value="Leucine-rich Repeat Variant"/>
    <property type="match status" value="1"/>
</dbReference>
<dbReference type="PANTHER" id="PTHR10997">
    <property type="entry name" value="IMPORTIN-7, 8, 11"/>
    <property type="match status" value="1"/>
</dbReference>
<dbReference type="GO" id="GO:0005829">
    <property type="term" value="C:cytosol"/>
    <property type="evidence" value="ECO:0007669"/>
    <property type="project" value="TreeGrafter"/>
</dbReference>
<evidence type="ECO:0000256" key="3">
    <source>
        <dbReference type="ARBA" id="ARBA00023242"/>
    </source>
</evidence>
<reference evidence="5 6" key="1">
    <citation type="journal article" date="2017" name="Curr. Biol.">
        <title>The Evolution of Venom by Co-option of Single-Copy Genes.</title>
        <authorList>
            <person name="Martinson E.O."/>
            <person name="Mrinalini"/>
            <person name="Kelkar Y.D."/>
            <person name="Chang C.H."/>
            <person name="Werren J.H."/>
        </authorList>
    </citation>
    <scope>NUCLEOTIDE SEQUENCE [LARGE SCALE GENOMIC DNA]</scope>
    <source>
        <strain evidence="5 6">Alberta</strain>
        <tissue evidence="5">Whole body</tissue>
    </source>
</reference>
<evidence type="ECO:0000313" key="6">
    <source>
        <dbReference type="Proteomes" id="UP000215335"/>
    </source>
</evidence>
<proteinExistence type="predicted"/>
<dbReference type="InterPro" id="IPR029526">
    <property type="entry name" value="PGBD"/>
</dbReference>
<feature type="non-terminal residue" evidence="5">
    <location>
        <position position="485"/>
    </location>
</feature>
<name>A0A232F5J0_9HYME</name>
<keyword evidence="6" id="KW-1185">Reference proteome</keyword>
<dbReference type="EMBL" id="NNAY01000953">
    <property type="protein sequence ID" value="OXU25748.1"/>
    <property type="molecule type" value="Genomic_DNA"/>
</dbReference>
<dbReference type="GO" id="GO:0005635">
    <property type="term" value="C:nuclear envelope"/>
    <property type="evidence" value="ECO:0007669"/>
    <property type="project" value="TreeGrafter"/>
</dbReference>
<protein>
    <recommendedName>
        <fullName evidence="4">Importin N-terminal domain-containing protein</fullName>
    </recommendedName>
</protein>
<keyword evidence="2" id="KW-0813">Transport</keyword>
<organism evidence="5 6">
    <name type="scientific">Trichomalopsis sarcophagae</name>
    <dbReference type="NCBI Taxonomy" id="543379"/>
    <lineage>
        <taxon>Eukaryota</taxon>
        <taxon>Metazoa</taxon>
        <taxon>Ecdysozoa</taxon>
        <taxon>Arthropoda</taxon>
        <taxon>Hexapoda</taxon>
        <taxon>Insecta</taxon>
        <taxon>Pterygota</taxon>
        <taxon>Neoptera</taxon>
        <taxon>Endopterygota</taxon>
        <taxon>Hymenoptera</taxon>
        <taxon>Apocrita</taxon>
        <taxon>Proctotrupomorpha</taxon>
        <taxon>Chalcidoidea</taxon>
        <taxon>Pteromalidae</taxon>
        <taxon>Pteromalinae</taxon>
        <taxon>Trichomalopsis</taxon>
    </lineage>
</organism>
<dbReference type="InterPro" id="IPR011989">
    <property type="entry name" value="ARM-like"/>
</dbReference>
<evidence type="ECO:0000259" key="4">
    <source>
        <dbReference type="PROSITE" id="PS50166"/>
    </source>
</evidence>
<dbReference type="InterPro" id="IPR016024">
    <property type="entry name" value="ARM-type_fold"/>
</dbReference>